<gene>
    <name evidence="3" type="ORF">THAR02_03954</name>
</gene>
<name>A0A0F9ZUT2_TRIHA</name>
<feature type="compositionally biased region" description="Basic residues" evidence="2">
    <location>
        <begin position="54"/>
        <end position="63"/>
    </location>
</feature>
<feature type="region of interest" description="Disordered" evidence="2">
    <location>
        <begin position="136"/>
        <end position="157"/>
    </location>
</feature>
<reference evidence="4" key="1">
    <citation type="journal article" date="2015" name="Genome Announc.">
        <title>Draft whole-genome sequence of the biocontrol agent Trichoderma harzianum T6776.</title>
        <authorList>
            <person name="Baroncelli R."/>
            <person name="Piaggeschi G."/>
            <person name="Fiorini L."/>
            <person name="Bertolini E."/>
            <person name="Zapparata A."/>
            <person name="Pe M.E."/>
            <person name="Sarrocco S."/>
            <person name="Vannacci G."/>
        </authorList>
    </citation>
    <scope>NUCLEOTIDE SEQUENCE [LARGE SCALE GENOMIC DNA]</scope>
    <source>
        <strain evidence="4">T6776</strain>
    </source>
</reference>
<dbReference type="Pfam" id="PF11951">
    <property type="entry name" value="Fungal_trans_2"/>
    <property type="match status" value="1"/>
</dbReference>
<dbReference type="InterPro" id="IPR021858">
    <property type="entry name" value="Fun_TF"/>
</dbReference>
<dbReference type="Proteomes" id="UP000034112">
    <property type="component" value="Unassembled WGS sequence"/>
</dbReference>
<sequence length="720" mass="79673">MAIKARGNSCTECRRRKQKHMGSVRASDRKSSLNPVWAEKMMMMMMMMMMMIKKKKKKKKKEKTKAEKKMNAWDKTSTDSSIGSASKNVKVVLEGGYAHLNLSDIQDAILQVEGVVAASGIADGLSAAPVVAQGEVVSRSSHDQDASSHRSSAGSASDPFRVVVTDETGTLKPKSVFAMLRLILQARLKVTNRIVNDEWSIDGPQLMRALQQAAQPPAMIGGLDDQLRNLPMEPTRLNIELVRIHLQLLSRFKASIDGNPDPESRFMKHWVPLSIKDPLLLQIVLYTAVCFLKETGRVPKMLVWAYKGVVHRMLNEHLSSTRTQTGDAAIMGAAQMVMDSWYWGTTEELRAHMAGLKTMIRMRGGLQDLGMGGFLAKTVLIHDIAIAIAHDIEPDIYGQGEFEFRDDFMVPYQTAFNSPFLSGWPHFVDPGSALKLHRSSAQILDDVRLIIQTVQSLPPSPTAQDLQNVTDAALWALNRLDRMPENIPLYEEEEATGHPADEGDDCMWETTGYEGAGTSPASSSDYDTSSPRSHDAASSNGSPPAPVEESASARLARTKNDAMYRCIRVTASVYYRAIIARVPTTDILGETDFLKLWELVWEVTVPFWKTAVGVFIWVMAAAVPSCHNSPPARFIKTLSVVGWMTIGLENWHVAINAANTALSLQRWLRGGHDQQGGMVYERGPLGGEIVVEKHGFILREASIPEVVANVRCNDDHELIE</sequence>
<feature type="region of interest" description="Disordered" evidence="2">
    <location>
        <begin position="491"/>
        <end position="552"/>
    </location>
</feature>
<feature type="region of interest" description="Disordered" evidence="2">
    <location>
        <begin position="54"/>
        <end position="80"/>
    </location>
</feature>
<dbReference type="OrthoDB" id="415825at2759"/>
<accession>A0A0F9ZUT2</accession>
<dbReference type="EMBL" id="JOKZ01000092">
    <property type="protein sequence ID" value="KKP03972.1"/>
    <property type="molecule type" value="Genomic_DNA"/>
</dbReference>
<proteinExistence type="predicted"/>
<evidence type="ECO:0000313" key="3">
    <source>
        <dbReference type="EMBL" id="KKP03972.1"/>
    </source>
</evidence>
<dbReference type="PANTHER" id="PTHR37540:SF9">
    <property type="entry name" value="ZN(2)-C6 FUNGAL-TYPE DOMAIN-CONTAINING PROTEIN"/>
    <property type="match status" value="1"/>
</dbReference>
<evidence type="ECO:0000313" key="4">
    <source>
        <dbReference type="Proteomes" id="UP000034112"/>
    </source>
</evidence>
<comment type="caution">
    <text evidence="3">The sequence shown here is derived from an EMBL/GenBank/DDBJ whole genome shotgun (WGS) entry which is preliminary data.</text>
</comment>
<evidence type="ECO:0000256" key="1">
    <source>
        <dbReference type="ARBA" id="ARBA00023242"/>
    </source>
</evidence>
<dbReference type="PANTHER" id="PTHR37540">
    <property type="entry name" value="TRANSCRIPTION FACTOR (ACR-2), PUTATIVE-RELATED-RELATED"/>
    <property type="match status" value="1"/>
</dbReference>
<organism evidence="3 4">
    <name type="scientific">Trichoderma harzianum</name>
    <name type="common">Hypocrea lixii</name>
    <dbReference type="NCBI Taxonomy" id="5544"/>
    <lineage>
        <taxon>Eukaryota</taxon>
        <taxon>Fungi</taxon>
        <taxon>Dikarya</taxon>
        <taxon>Ascomycota</taxon>
        <taxon>Pezizomycotina</taxon>
        <taxon>Sordariomycetes</taxon>
        <taxon>Hypocreomycetidae</taxon>
        <taxon>Hypocreales</taxon>
        <taxon>Hypocreaceae</taxon>
        <taxon>Trichoderma</taxon>
    </lineage>
</organism>
<dbReference type="AlphaFoldDB" id="A0A0F9ZUT2"/>
<dbReference type="OMA" id="HWITIGL"/>
<evidence type="ECO:0000256" key="2">
    <source>
        <dbReference type="SAM" id="MobiDB-lite"/>
    </source>
</evidence>
<feature type="compositionally biased region" description="Low complexity" evidence="2">
    <location>
        <begin position="518"/>
        <end position="531"/>
    </location>
</feature>
<protein>
    <submittedName>
        <fullName evidence="3">Uncharacterized protein</fullName>
    </submittedName>
</protein>
<keyword evidence="1" id="KW-0539">Nucleus</keyword>
<feature type="region of interest" description="Disordered" evidence="2">
    <location>
        <begin position="1"/>
        <end position="30"/>
    </location>
</feature>